<name>A0A2V1DII8_9PLEO</name>
<evidence type="ECO:0000256" key="4">
    <source>
        <dbReference type="ARBA" id="ARBA00023004"/>
    </source>
</evidence>
<keyword evidence="8" id="KW-1185">Reference proteome</keyword>
<sequence length="346" mass="38116">MPTPTHFSRYPVFPSDTSFPVADIPTISLTKLQAGSTEESSRLYEACRKEGFLFVDLSESRQGQTLLQYGGKMFDLIENTLTLDQSTLEKYACDAPRSLIGYKRKGILKVDDSTRDCIEVYTLSQDDILGNIPPLSNPAPIESNRHDCRGFFESAFTVVNVLLGHLDRQLDLQPGTLEARCALDKPSATSLRMLLSPAQPEDRRINLGGHTDIGLITLLFNVTGGLQVLPAGSENIDENWRYIKPQPGCALINIGDTLTEWAGGLLRSSLHRVVSPPGPQAQLPRQSLVYLVRPEKGATMQRLKGGSVIPPLGDEEDDTRDVDSWAVWRAQQVMDGVLKPESRGGK</sequence>
<dbReference type="InterPro" id="IPR044861">
    <property type="entry name" value="IPNS-like_FE2OG_OXY"/>
</dbReference>
<keyword evidence="4 5" id="KW-0408">Iron</keyword>
<comment type="similarity">
    <text evidence="1 5">Belongs to the iron/ascorbate-dependent oxidoreductase family.</text>
</comment>
<dbReference type="EMBL" id="KZ805447">
    <property type="protein sequence ID" value="PVH97059.1"/>
    <property type="molecule type" value="Genomic_DNA"/>
</dbReference>
<dbReference type="AlphaFoldDB" id="A0A2V1DII8"/>
<evidence type="ECO:0000313" key="7">
    <source>
        <dbReference type="EMBL" id="PVH97059.1"/>
    </source>
</evidence>
<dbReference type="PROSITE" id="PS51471">
    <property type="entry name" value="FE2OG_OXY"/>
    <property type="match status" value="1"/>
</dbReference>
<evidence type="ECO:0000256" key="3">
    <source>
        <dbReference type="ARBA" id="ARBA00023002"/>
    </source>
</evidence>
<dbReference type="Gene3D" id="2.60.120.330">
    <property type="entry name" value="B-lactam Antibiotic, Isopenicillin N Synthase, Chain"/>
    <property type="match status" value="1"/>
</dbReference>
<dbReference type="Proteomes" id="UP000244855">
    <property type="component" value="Unassembled WGS sequence"/>
</dbReference>
<dbReference type="InterPro" id="IPR027443">
    <property type="entry name" value="IPNS-like_sf"/>
</dbReference>
<protein>
    <submittedName>
        <fullName evidence="7">Putative oxidoreductase</fullName>
    </submittedName>
</protein>
<dbReference type="Pfam" id="PF03171">
    <property type="entry name" value="2OG-FeII_Oxy"/>
    <property type="match status" value="1"/>
</dbReference>
<proteinExistence type="inferred from homology"/>
<evidence type="ECO:0000313" key="8">
    <source>
        <dbReference type="Proteomes" id="UP000244855"/>
    </source>
</evidence>
<dbReference type="InterPro" id="IPR005123">
    <property type="entry name" value="Oxoglu/Fe-dep_dioxygenase_dom"/>
</dbReference>
<dbReference type="STRING" id="97972.A0A2V1DII8"/>
<dbReference type="SUPFAM" id="SSF51197">
    <property type="entry name" value="Clavaminate synthase-like"/>
    <property type="match status" value="1"/>
</dbReference>
<keyword evidence="3 5" id="KW-0560">Oxidoreductase</keyword>
<evidence type="ECO:0000256" key="5">
    <source>
        <dbReference type="RuleBase" id="RU003682"/>
    </source>
</evidence>
<organism evidence="7 8">
    <name type="scientific">Periconia macrospinosa</name>
    <dbReference type="NCBI Taxonomy" id="97972"/>
    <lineage>
        <taxon>Eukaryota</taxon>
        <taxon>Fungi</taxon>
        <taxon>Dikarya</taxon>
        <taxon>Ascomycota</taxon>
        <taxon>Pezizomycotina</taxon>
        <taxon>Dothideomycetes</taxon>
        <taxon>Pleosporomycetidae</taxon>
        <taxon>Pleosporales</taxon>
        <taxon>Massarineae</taxon>
        <taxon>Periconiaceae</taxon>
        <taxon>Periconia</taxon>
    </lineage>
</organism>
<evidence type="ECO:0000259" key="6">
    <source>
        <dbReference type="PROSITE" id="PS51471"/>
    </source>
</evidence>
<evidence type="ECO:0000256" key="2">
    <source>
        <dbReference type="ARBA" id="ARBA00022723"/>
    </source>
</evidence>
<dbReference type="OrthoDB" id="288590at2759"/>
<evidence type="ECO:0000256" key="1">
    <source>
        <dbReference type="ARBA" id="ARBA00008056"/>
    </source>
</evidence>
<dbReference type="GO" id="GO:0046872">
    <property type="term" value="F:metal ion binding"/>
    <property type="evidence" value="ECO:0007669"/>
    <property type="project" value="UniProtKB-KW"/>
</dbReference>
<gene>
    <name evidence="7" type="ORF">DM02DRAFT_598262</name>
</gene>
<keyword evidence="2 5" id="KW-0479">Metal-binding</keyword>
<dbReference type="PANTHER" id="PTHR10209">
    <property type="entry name" value="OXIDOREDUCTASE, 2OG-FE II OXYGENASE FAMILY PROTEIN"/>
    <property type="match status" value="1"/>
</dbReference>
<dbReference type="PANTHER" id="PTHR10209:SF172">
    <property type="entry name" value="FE2OG DIOXYGENASE DOMAIN-CONTAINING PROTEIN"/>
    <property type="match status" value="1"/>
</dbReference>
<accession>A0A2V1DII8</accession>
<dbReference type="GO" id="GO:0016491">
    <property type="term" value="F:oxidoreductase activity"/>
    <property type="evidence" value="ECO:0007669"/>
    <property type="project" value="UniProtKB-KW"/>
</dbReference>
<feature type="domain" description="Fe2OG dioxygenase" evidence="6">
    <location>
        <begin position="187"/>
        <end position="294"/>
    </location>
</feature>
<reference evidence="7 8" key="1">
    <citation type="journal article" date="2018" name="Sci. Rep.">
        <title>Comparative genomics provides insights into the lifestyle and reveals functional heterogeneity of dark septate endophytic fungi.</title>
        <authorList>
            <person name="Knapp D.G."/>
            <person name="Nemeth J.B."/>
            <person name="Barry K."/>
            <person name="Hainaut M."/>
            <person name="Henrissat B."/>
            <person name="Johnson J."/>
            <person name="Kuo A."/>
            <person name="Lim J.H.P."/>
            <person name="Lipzen A."/>
            <person name="Nolan M."/>
            <person name="Ohm R.A."/>
            <person name="Tamas L."/>
            <person name="Grigoriev I.V."/>
            <person name="Spatafora J.W."/>
            <person name="Nagy L.G."/>
            <person name="Kovacs G.M."/>
        </authorList>
    </citation>
    <scope>NUCLEOTIDE SEQUENCE [LARGE SCALE GENOMIC DNA]</scope>
    <source>
        <strain evidence="7 8">DSE2036</strain>
    </source>
</reference>